<keyword evidence="3" id="KW-1185">Reference proteome</keyword>
<dbReference type="STRING" id="264951.A0A443I150"/>
<dbReference type="EMBL" id="RCNU01000002">
    <property type="protein sequence ID" value="RWQ97795.1"/>
    <property type="molecule type" value="Genomic_DNA"/>
</dbReference>
<dbReference type="VEuPathDB" id="FungiDB:C8Q69DRAFT_456746"/>
<sequence length="377" mass="43813">MHQALFIDTHFRDPYECCIVCGVMICGSPDPTFEDYKEWKQFANPTSTVTVQAKQLESIYFHSEPWLWMCLYRTILHKSKNDHFAISGITINQLNLNACTATPVPRDSGLAYLAGPWPCPSSNRDFAYFHTANILGQDTNKEKDQEIGYTVHPHCWLLVDRVIGQILVEANLKNFVKAVLQFWKENNKWWYLTPSPKEFCFKHEGSECLHGNHPWEKTAPTGRNPVLISDIRDLIQKARARKASSCRDKDPPQPHRQKRQQQSILSHIPLEISIMIIETIDYDQHSQDAENILTAFGWRLPDTYWQSRCHTELIFEFQDLIDNRTPVDWQFLALRSRKLLKGLLSLQNRARIIGFLYRLKDIFLTLLEQDKVSGSNP</sequence>
<evidence type="ECO:0000313" key="3">
    <source>
        <dbReference type="Proteomes" id="UP000283841"/>
    </source>
</evidence>
<proteinExistence type="predicted"/>
<comment type="caution">
    <text evidence="2">The sequence shown here is derived from an EMBL/GenBank/DDBJ whole genome shotgun (WGS) entry which is preliminary data.</text>
</comment>
<reference evidence="2 3" key="1">
    <citation type="journal article" date="2018" name="Front. Microbiol.">
        <title>Genomic and genetic insights into a cosmopolitan fungus, Paecilomyces variotii (Eurotiales).</title>
        <authorList>
            <person name="Urquhart A.S."/>
            <person name="Mondo S.J."/>
            <person name="Makela M.R."/>
            <person name="Hane J.K."/>
            <person name="Wiebenga A."/>
            <person name="He G."/>
            <person name="Mihaltcheva S."/>
            <person name="Pangilinan J."/>
            <person name="Lipzen A."/>
            <person name="Barry K."/>
            <person name="de Vries R.P."/>
            <person name="Grigoriev I.V."/>
            <person name="Idnurm A."/>
        </authorList>
    </citation>
    <scope>NUCLEOTIDE SEQUENCE [LARGE SCALE GENOMIC DNA]</scope>
    <source>
        <strain evidence="2 3">CBS 101075</strain>
    </source>
</reference>
<name>A0A443I150_BYSSP</name>
<accession>A0A443I150</accession>
<feature type="region of interest" description="Disordered" evidence="1">
    <location>
        <begin position="242"/>
        <end position="262"/>
    </location>
</feature>
<gene>
    <name evidence="2" type="ORF">C8Q69DRAFT_456746</name>
</gene>
<dbReference type="GeneID" id="39599127"/>
<evidence type="ECO:0000313" key="2">
    <source>
        <dbReference type="EMBL" id="RWQ97795.1"/>
    </source>
</evidence>
<organism evidence="2 3">
    <name type="scientific">Byssochlamys spectabilis</name>
    <name type="common">Paecilomyces variotii</name>
    <dbReference type="NCBI Taxonomy" id="264951"/>
    <lineage>
        <taxon>Eukaryota</taxon>
        <taxon>Fungi</taxon>
        <taxon>Dikarya</taxon>
        <taxon>Ascomycota</taxon>
        <taxon>Pezizomycotina</taxon>
        <taxon>Eurotiomycetes</taxon>
        <taxon>Eurotiomycetidae</taxon>
        <taxon>Eurotiales</taxon>
        <taxon>Thermoascaceae</taxon>
        <taxon>Paecilomyces</taxon>
    </lineage>
</organism>
<dbReference type="RefSeq" id="XP_028487440.1">
    <property type="nucleotide sequence ID" value="XM_028629850.1"/>
</dbReference>
<dbReference type="Proteomes" id="UP000283841">
    <property type="component" value="Unassembled WGS sequence"/>
</dbReference>
<evidence type="ECO:0000256" key="1">
    <source>
        <dbReference type="SAM" id="MobiDB-lite"/>
    </source>
</evidence>
<dbReference type="AlphaFoldDB" id="A0A443I150"/>
<protein>
    <submittedName>
        <fullName evidence="2">Uncharacterized protein</fullName>
    </submittedName>
</protein>